<keyword evidence="4" id="KW-0732">Signal</keyword>
<gene>
    <name evidence="8" type="ORF">PF006_g17984</name>
</gene>
<dbReference type="AlphaFoldDB" id="A0A6A3SPS3"/>
<reference evidence="8 9" key="1">
    <citation type="submission" date="2018-08" db="EMBL/GenBank/DDBJ databases">
        <title>Genomic investigation of the strawberry pathogen Phytophthora fragariae indicates pathogenicity is determined by transcriptional variation in three key races.</title>
        <authorList>
            <person name="Adams T.M."/>
            <person name="Armitage A.D."/>
            <person name="Sobczyk M.K."/>
            <person name="Bates H.J."/>
            <person name="Dunwell J.M."/>
            <person name="Nellist C.F."/>
            <person name="Harrison R.J."/>
        </authorList>
    </citation>
    <scope>NUCLEOTIDE SEQUENCE [LARGE SCALE GENOMIC DNA]</scope>
    <source>
        <strain evidence="8 9">NOV-5</strain>
    </source>
</reference>
<dbReference type="InterPro" id="IPR017853">
    <property type="entry name" value="GH"/>
</dbReference>
<dbReference type="PANTHER" id="PTHR30620:SF16">
    <property type="entry name" value="LYSOSOMAL BETA GLUCOSIDASE"/>
    <property type="match status" value="1"/>
</dbReference>
<dbReference type="InterPro" id="IPR036962">
    <property type="entry name" value="Glyco_hydro_3_N_sf"/>
</dbReference>
<dbReference type="Pfam" id="PF00933">
    <property type="entry name" value="Glyco_hydro_3"/>
    <property type="match status" value="1"/>
</dbReference>
<dbReference type="Proteomes" id="UP000440732">
    <property type="component" value="Unassembled WGS sequence"/>
</dbReference>
<dbReference type="EC" id="3.2.1.21" evidence="3"/>
<comment type="catalytic activity">
    <reaction evidence="1">
        <text>Hydrolysis of terminal, non-reducing beta-D-glucosyl residues with release of beta-D-glucose.</text>
        <dbReference type="EC" id="3.2.1.21"/>
    </reaction>
</comment>
<dbReference type="InterPro" id="IPR051915">
    <property type="entry name" value="Cellulose_Degrad_GH3"/>
</dbReference>
<dbReference type="EMBL" id="QXGA01001363">
    <property type="protein sequence ID" value="KAE9121083.1"/>
    <property type="molecule type" value="Genomic_DNA"/>
</dbReference>
<evidence type="ECO:0000256" key="2">
    <source>
        <dbReference type="ARBA" id="ARBA00005336"/>
    </source>
</evidence>
<evidence type="ECO:0000256" key="6">
    <source>
        <dbReference type="ARBA" id="ARBA00023295"/>
    </source>
</evidence>
<dbReference type="GO" id="GO:0009251">
    <property type="term" value="P:glucan catabolic process"/>
    <property type="evidence" value="ECO:0007669"/>
    <property type="project" value="TreeGrafter"/>
</dbReference>
<keyword evidence="6" id="KW-0326">Glycosidase</keyword>
<accession>A0A6A3SPS3</accession>
<evidence type="ECO:0000256" key="3">
    <source>
        <dbReference type="ARBA" id="ARBA00012744"/>
    </source>
</evidence>
<evidence type="ECO:0000256" key="1">
    <source>
        <dbReference type="ARBA" id="ARBA00000448"/>
    </source>
</evidence>
<name>A0A6A3SPS3_9STRA</name>
<protein>
    <recommendedName>
        <fullName evidence="3">beta-glucosidase</fullName>
        <ecNumber evidence="3">3.2.1.21</ecNumber>
    </recommendedName>
</protein>
<evidence type="ECO:0000256" key="4">
    <source>
        <dbReference type="ARBA" id="ARBA00022729"/>
    </source>
</evidence>
<dbReference type="Gene3D" id="3.20.20.300">
    <property type="entry name" value="Glycoside hydrolase, family 3, N-terminal domain"/>
    <property type="match status" value="1"/>
</dbReference>
<sequence length="210" mass="22803">MQQELGVDAAERAITMKENGGHPMIYGTDSVHGNVLVMETVFFGQQIDGAAAFNHDLLYEQDLITARNTLATGIPWIFDPVLNIMHNPSVRQPVACASTLVAEVGTWQENLSTAVDLWGKLAYAQCYLAVPIAAAHEKSLVGVSERDTDFVGVVICVSRYKTHQTLEPLPSLRVSVTAIHSPKDLEAACKIISAEAMATVKDLPSGSHFW</sequence>
<organism evidence="8 9">
    <name type="scientific">Phytophthora fragariae</name>
    <dbReference type="NCBI Taxonomy" id="53985"/>
    <lineage>
        <taxon>Eukaryota</taxon>
        <taxon>Sar</taxon>
        <taxon>Stramenopiles</taxon>
        <taxon>Oomycota</taxon>
        <taxon>Peronosporomycetes</taxon>
        <taxon>Peronosporales</taxon>
        <taxon>Peronosporaceae</taxon>
        <taxon>Phytophthora</taxon>
    </lineage>
</organism>
<evidence type="ECO:0000313" key="8">
    <source>
        <dbReference type="EMBL" id="KAE9121083.1"/>
    </source>
</evidence>
<comment type="caution">
    <text evidence="8">The sequence shown here is derived from an EMBL/GenBank/DDBJ whole genome shotgun (WGS) entry which is preliminary data.</text>
</comment>
<dbReference type="InterPro" id="IPR001764">
    <property type="entry name" value="Glyco_hydro_3_N"/>
</dbReference>
<evidence type="ECO:0000313" key="9">
    <source>
        <dbReference type="Proteomes" id="UP000440732"/>
    </source>
</evidence>
<keyword evidence="5" id="KW-0378">Hydrolase</keyword>
<proteinExistence type="inferred from homology"/>
<dbReference type="GO" id="GO:0008422">
    <property type="term" value="F:beta-glucosidase activity"/>
    <property type="evidence" value="ECO:0007669"/>
    <property type="project" value="UniProtKB-EC"/>
</dbReference>
<dbReference type="SUPFAM" id="SSF51445">
    <property type="entry name" value="(Trans)glycosidases"/>
    <property type="match status" value="1"/>
</dbReference>
<dbReference type="PANTHER" id="PTHR30620">
    <property type="entry name" value="PERIPLASMIC BETA-GLUCOSIDASE-RELATED"/>
    <property type="match status" value="1"/>
</dbReference>
<comment type="similarity">
    <text evidence="2">Belongs to the glycosyl hydrolase 3 family.</text>
</comment>
<feature type="domain" description="Glycoside hydrolase family 3 N-terminal" evidence="7">
    <location>
        <begin position="13"/>
        <end position="89"/>
    </location>
</feature>
<evidence type="ECO:0000259" key="7">
    <source>
        <dbReference type="Pfam" id="PF00933"/>
    </source>
</evidence>
<evidence type="ECO:0000256" key="5">
    <source>
        <dbReference type="ARBA" id="ARBA00022801"/>
    </source>
</evidence>